<evidence type="ECO:0000313" key="3">
    <source>
        <dbReference type="Proteomes" id="UP001500552"/>
    </source>
</evidence>
<keyword evidence="3" id="KW-1185">Reference proteome</keyword>
<organism evidence="2 3">
    <name type="scientific">Pontibacter saemangeumensis</name>
    <dbReference type="NCBI Taxonomy" id="1084525"/>
    <lineage>
        <taxon>Bacteria</taxon>
        <taxon>Pseudomonadati</taxon>
        <taxon>Bacteroidota</taxon>
        <taxon>Cytophagia</taxon>
        <taxon>Cytophagales</taxon>
        <taxon>Hymenobacteraceae</taxon>
        <taxon>Pontibacter</taxon>
    </lineage>
</organism>
<dbReference type="Proteomes" id="UP001500552">
    <property type="component" value="Unassembled WGS sequence"/>
</dbReference>
<proteinExistence type="predicted"/>
<dbReference type="InterPro" id="IPR030395">
    <property type="entry name" value="GP_PDE_dom"/>
</dbReference>
<comment type="caution">
    <text evidence="2">The sequence shown here is derived from an EMBL/GenBank/DDBJ whole genome shotgun (WGS) entry which is preliminary data.</text>
</comment>
<dbReference type="PANTHER" id="PTHR46211">
    <property type="entry name" value="GLYCEROPHOSPHORYL DIESTER PHOSPHODIESTERASE"/>
    <property type="match status" value="1"/>
</dbReference>
<protein>
    <submittedName>
        <fullName evidence="2">Glycerophosphodiester phosphodiesterase family protein</fullName>
    </submittedName>
</protein>
<sequence>MEHTFPDFYIEGHRGTRGLMPENTIPAMKKAVDVGANILEVDVQISKDRQVVVAHDPKVNPAITLLPNGEEIPQEDADKHILHQMDYAAIRKFDVGSKGNPDFPEQEKRKAHMPLLGELIDSVEHYTAARGLPPVIYNIEIKADPAKDGLYQPVPEELVELVMNVVKEKNIGNRFYVQSFDIRQIQEVHRRYPQVTIGFLTSDKNATLEENISRIGFLPQIYSPYYKLVTSELIEESHRKGMKLVPWTMNTREEMRQLRQLGVDGIITDYPNLLVGQE</sequence>
<feature type="domain" description="GP-PDE" evidence="1">
    <location>
        <begin position="8"/>
        <end position="278"/>
    </location>
</feature>
<accession>A0ABP8LLJ8</accession>
<dbReference type="RefSeq" id="WP_345158361.1">
    <property type="nucleotide sequence ID" value="NZ_BAABHC010000007.1"/>
</dbReference>
<dbReference type="PROSITE" id="PS51704">
    <property type="entry name" value="GP_PDE"/>
    <property type="match status" value="1"/>
</dbReference>
<reference evidence="3" key="1">
    <citation type="journal article" date="2019" name="Int. J. Syst. Evol. Microbiol.">
        <title>The Global Catalogue of Microorganisms (GCM) 10K type strain sequencing project: providing services to taxonomists for standard genome sequencing and annotation.</title>
        <authorList>
            <consortium name="The Broad Institute Genomics Platform"/>
            <consortium name="The Broad Institute Genome Sequencing Center for Infectious Disease"/>
            <person name="Wu L."/>
            <person name="Ma J."/>
        </authorList>
    </citation>
    <scope>NUCLEOTIDE SEQUENCE [LARGE SCALE GENOMIC DNA]</scope>
    <source>
        <strain evidence="3">JCM 17926</strain>
    </source>
</reference>
<dbReference type="Gene3D" id="3.20.20.190">
    <property type="entry name" value="Phosphatidylinositol (PI) phosphodiesterase"/>
    <property type="match status" value="1"/>
</dbReference>
<dbReference type="SUPFAM" id="SSF51695">
    <property type="entry name" value="PLC-like phosphodiesterases"/>
    <property type="match status" value="1"/>
</dbReference>
<gene>
    <name evidence="2" type="ORF">GCM10023188_17390</name>
</gene>
<dbReference type="Pfam" id="PF03009">
    <property type="entry name" value="GDPD"/>
    <property type="match status" value="1"/>
</dbReference>
<evidence type="ECO:0000259" key="1">
    <source>
        <dbReference type="PROSITE" id="PS51704"/>
    </source>
</evidence>
<evidence type="ECO:0000313" key="2">
    <source>
        <dbReference type="EMBL" id="GAA4430592.1"/>
    </source>
</evidence>
<dbReference type="InterPro" id="IPR017946">
    <property type="entry name" value="PLC-like_Pdiesterase_TIM-brl"/>
</dbReference>
<dbReference type="PANTHER" id="PTHR46211:SF14">
    <property type="entry name" value="GLYCEROPHOSPHODIESTER PHOSPHODIESTERASE"/>
    <property type="match status" value="1"/>
</dbReference>
<name>A0ABP8LLJ8_9BACT</name>
<dbReference type="EMBL" id="BAABHC010000007">
    <property type="protein sequence ID" value="GAA4430592.1"/>
    <property type="molecule type" value="Genomic_DNA"/>
</dbReference>